<evidence type="ECO:0000256" key="1">
    <source>
        <dbReference type="ARBA" id="ARBA00093462"/>
    </source>
</evidence>
<evidence type="ECO:0000313" key="5">
    <source>
        <dbReference type="Proteomes" id="UP000031641"/>
    </source>
</evidence>
<comment type="similarity">
    <text evidence="1">Belongs to the DnaB/DnaD family.</text>
</comment>
<gene>
    <name evidence="4" type="primary">dnaB</name>
    <name evidence="4" type="ORF">MCAN360_0523</name>
</gene>
<dbReference type="InterPro" id="IPR006343">
    <property type="entry name" value="DnaB/C_C"/>
</dbReference>
<evidence type="ECO:0000259" key="2">
    <source>
        <dbReference type="Pfam" id="PF07261"/>
    </source>
</evidence>
<evidence type="ECO:0000313" key="4">
    <source>
        <dbReference type="EMBL" id="BAP39640.1"/>
    </source>
</evidence>
<feature type="domain" description="DnaB/C C-terminal" evidence="2">
    <location>
        <begin position="187"/>
        <end position="246"/>
    </location>
</feature>
<organism evidence="4 5">
    <name type="scientific">Metamycoplasma canadense</name>
    <dbReference type="NCBI Taxonomy" id="29554"/>
    <lineage>
        <taxon>Bacteria</taxon>
        <taxon>Bacillati</taxon>
        <taxon>Mycoplasmatota</taxon>
        <taxon>Mycoplasmoidales</taxon>
        <taxon>Metamycoplasmataceae</taxon>
        <taxon>Metamycoplasma</taxon>
    </lineage>
</organism>
<dbReference type="KEGG" id="mcan:MCAN360_0523"/>
<dbReference type="HOGENOM" id="CLU_068872_0_0_14"/>
<evidence type="ECO:0000259" key="3">
    <source>
        <dbReference type="Pfam" id="PF25888"/>
    </source>
</evidence>
<protein>
    <submittedName>
        <fullName evidence="4">Uncharacterized protein</fullName>
    </submittedName>
</protein>
<reference evidence="5" key="1">
    <citation type="journal article" date="2014" name="Genome Announc.">
        <title>Complete Genome Sequence of Mycoplasma canadense Strain HAZ 360_1 from Bovine Mastitic Milk in Japan.</title>
        <authorList>
            <person name="Hata E."/>
        </authorList>
    </citation>
    <scope>NUCLEOTIDE SEQUENCE [LARGE SCALE GENOMIC DNA]</scope>
    <source>
        <strain evidence="5">HAZ360_1</strain>
    </source>
</reference>
<dbReference type="InterPro" id="IPR058660">
    <property type="entry name" value="WHD_DnaB"/>
</dbReference>
<accession>A0A077L5S8</accession>
<dbReference type="EMBL" id="AP014631">
    <property type="protein sequence ID" value="BAP39640.1"/>
    <property type="molecule type" value="Genomic_DNA"/>
</dbReference>
<dbReference type="Pfam" id="PF25888">
    <property type="entry name" value="WHD_DnaB"/>
    <property type="match status" value="1"/>
</dbReference>
<dbReference type="STRING" id="29554.MCAN360_0523"/>
<proteinExistence type="inferred from homology"/>
<sequence length="292" mass="34128">MKYLNFYIDNPYDISSKDLINLRKLYSPIIGSLGIAFYHHLYDLHNTNKIKKHDLLETSEFLVLDEEQINKTKEILEGIGLLKTFQDKNGNLIFKLIKPLNANEISNNILVSSILKSKLGENKFNDLINENAIYSYDENNINDVSKNFFDVFGKSIKIETKNDDFDFTIINEDELLNNLSPEKYIHHFTKRELSPTQIFMLKKIKQLNFDNKAINLFIQYSISINNSIVCNYIEKIANDFAKRNLFEANLIDIELSQAINVKRNSCNIKNNWIDKKINNFNNNIDDPLNWDD</sequence>
<name>A0A077L5S8_9BACT</name>
<dbReference type="Proteomes" id="UP000031641">
    <property type="component" value="Chromosome"/>
</dbReference>
<feature type="domain" description="Replicative helicase loading/DNA remodeling protein DnaB N-terminal winged helix" evidence="3">
    <location>
        <begin position="6"/>
        <end position="163"/>
    </location>
</feature>
<keyword evidence="5" id="KW-1185">Reference proteome</keyword>
<dbReference type="AlphaFoldDB" id="A0A077L5S8"/>
<dbReference type="Pfam" id="PF07261">
    <property type="entry name" value="DnaB_2"/>
    <property type="match status" value="1"/>
</dbReference>
<dbReference type="RefSeq" id="WP_045433929.1">
    <property type="nucleotide sequence ID" value="NZ_AP014631.1"/>
</dbReference>
<dbReference type="OrthoDB" id="395744at2"/>